<organism evidence="2 3">
    <name type="scientific">Guptibacillus hwajinpoensis</name>
    <dbReference type="NCBI Taxonomy" id="208199"/>
    <lineage>
        <taxon>Bacteria</taxon>
        <taxon>Bacillati</taxon>
        <taxon>Bacillota</taxon>
        <taxon>Bacilli</taxon>
        <taxon>Bacillales</taxon>
        <taxon>Guptibacillaceae</taxon>
        <taxon>Guptibacillus</taxon>
    </lineage>
</organism>
<keyword evidence="1" id="KW-0472">Membrane</keyword>
<comment type="caution">
    <text evidence="2">The sequence shown here is derived from an EMBL/GenBank/DDBJ whole genome shotgun (WGS) entry which is preliminary data.</text>
</comment>
<accession>A0A845F3S4</accession>
<protein>
    <submittedName>
        <fullName evidence="2">Uncharacterized protein</fullName>
    </submittedName>
</protein>
<feature type="transmembrane region" description="Helical" evidence="1">
    <location>
        <begin position="50"/>
        <end position="72"/>
    </location>
</feature>
<reference evidence="2 3" key="1">
    <citation type="submission" date="2019-11" db="EMBL/GenBank/DDBJ databases">
        <title>Genome sequences of 17 halophilic strains isolated from different environments.</title>
        <authorList>
            <person name="Furrow R.E."/>
        </authorList>
    </citation>
    <scope>NUCLEOTIDE SEQUENCE [LARGE SCALE GENOMIC DNA]</scope>
    <source>
        <strain evidence="2 3">22506_14_FS</strain>
    </source>
</reference>
<sequence>MKKYIIFTISLVCLYFILNLIIGSIVNAVFQPEWLTAWSKGQELTGTVTFGLLYNPIDLISLVLSFVISAIITSKIKYT</sequence>
<name>A0A845F3S4_9BACL</name>
<proteinExistence type="predicted"/>
<feature type="transmembrane region" description="Helical" evidence="1">
    <location>
        <begin position="7"/>
        <end position="30"/>
    </location>
</feature>
<dbReference type="RefSeq" id="WP_160921125.1">
    <property type="nucleotide sequence ID" value="NZ_WMEY01000008.1"/>
</dbReference>
<dbReference type="Proteomes" id="UP000447833">
    <property type="component" value="Unassembled WGS sequence"/>
</dbReference>
<gene>
    <name evidence="2" type="ORF">GLW07_19825</name>
</gene>
<evidence type="ECO:0000313" key="2">
    <source>
        <dbReference type="EMBL" id="MYL65613.1"/>
    </source>
</evidence>
<dbReference type="EMBL" id="WMEY01000008">
    <property type="protein sequence ID" value="MYL65613.1"/>
    <property type="molecule type" value="Genomic_DNA"/>
</dbReference>
<evidence type="ECO:0000313" key="3">
    <source>
        <dbReference type="Proteomes" id="UP000447833"/>
    </source>
</evidence>
<evidence type="ECO:0000256" key="1">
    <source>
        <dbReference type="SAM" id="Phobius"/>
    </source>
</evidence>
<dbReference type="AlphaFoldDB" id="A0A845F3S4"/>
<keyword evidence="1" id="KW-0812">Transmembrane</keyword>
<keyword evidence="1" id="KW-1133">Transmembrane helix</keyword>